<evidence type="ECO:0000256" key="1">
    <source>
        <dbReference type="SAM" id="MobiDB-lite"/>
    </source>
</evidence>
<keyword evidence="3" id="KW-1185">Reference proteome</keyword>
<name>A0A2J7ZWB0_9CHLO</name>
<feature type="non-terminal residue" evidence="2">
    <location>
        <position position="238"/>
    </location>
</feature>
<reference evidence="2 3" key="1">
    <citation type="journal article" date="2017" name="Mol. Biol. Evol.">
        <title>The 4-celled Tetrabaena socialis nuclear genome reveals the essential components for genetic control of cell number at the origin of multicellularity in the volvocine lineage.</title>
        <authorList>
            <person name="Featherston J."/>
            <person name="Arakaki Y."/>
            <person name="Hanschen E.R."/>
            <person name="Ferris P.J."/>
            <person name="Michod R.E."/>
            <person name="Olson B.J.S.C."/>
            <person name="Nozaki H."/>
            <person name="Durand P.M."/>
        </authorList>
    </citation>
    <scope>NUCLEOTIDE SEQUENCE [LARGE SCALE GENOMIC DNA]</scope>
    <source>
        <strain evidence="2 3">NIES-571</strain>
    </source>
</reference>
<dbReference type="AlphaFoldDB" id="A0A2J7ZWB0"/>
<sequence>DTKGEELESASATGEGRGGSGAACARSWQGGRWLDSSFPFPQLRIRRTRMPCVSNDRREELGARGASSITEAEAEAASAGPRIRGSESARLASNCSRRGNRGALPSRGSDLDLQESLLAAKTTSTRSSTLIIRSSAVPQSLALHTSAAHGHGTFFNHAAWRPFAAQRVMGQGAGAENGGVADGGVEDDDVQQEPPVPAARAGTYIINHRITETPKGMGWMLVAGVMSLCFVLDSVAMR</sequence>
<comment type="caution">
    <text evidence="2">The sequence shown here is derived from an EMBL/GenBank/DDBJ whole genome shotgun (WGS) entry which is preliminary data.</text>
</comment>
<evidence type="ECO:0000313" key="2">
    <source>
        <dbReference type="EMBL" id="PNH04563.1"/>
    </source>
</evidence>
<accession>A0A2J7ZWB0</accession>
<organism evidence="2 3">
    <name type="scientific">Tetrabaena socialis</name>
    <dbReference type="NCBI Taxonomy" id="47790"/>
    <lineage>
        <taxon>Eukaryota</taxon>
        <taxon>Viridiplantae</taxon>
        <taxon>Chlorophyta</taxon>
        <taxon>core chlorophytes</taxon>
        <taxon>Chlorophyceae</taxon>
        <taxon>CS clade</taxon>
        <taxon>Chlamydomonadales</taxon>
        <taxon>Tetrabaenaceae</taxon>
        <taxon>Tetrabaena</taxon>
    </lineage>
</organism>
<feature type="compositionally biased region" description="Low complexity" evidence="1">
    <location>
        <begin position="66"/>
        <end position="79"/>
    </location>
</feature>
<protein>
    <submittedName>
        <fullName evidence="2">Uncharacterized protein</fullName>
    </submittedName>
</protein>
<feature type="region of interest" description="Disordered" evidence="1">
    <location>
        <begin position="56"/>
        <end position="109"/>
    </location>
</feature>
<dbReference type="EMBL" id="PGGS01000378">
    <property type="protein sequence ID" value="PNH04563.1"/>
    <property type="molecule type" value="Genomic_DNA"/>
</dbReference>
<gene>
    <name evidence="2" type="ORF">TSOC_009256</name>
</gene>
<evidence type="ECO:0000313" key="3">
    <source>
        <dbReference type="Proteomes" id="UP000236333"/>
    </source>
</evidence>
<feature type="region of interest" description="Disordered" evidence="1">
    <location>
        <begin position="1"/>
        <end position="24"/>
    </location>
</feature>
<feature type="non-terminal residue" evidence="2">
    <location>
        <position position="1"/>
    </location>
</feature>
<proteinExistence type="predicted"/>
<feature type="region of interest" description="Disordered" evidence="1">
    <location>
        <begin position="174"/>
        <end position="198"/>
    </location>
</feature>
<dbReference type="Proteomes" id="UP000236333">
    <property type="component" value="Unassembled WGS sequence"/>
</dbReference>